<comment type="caution">
    <text evidence="2">The sequence shown here is derived from an EMBL/GenBank/DDBJ whole genome shotgun (WGS) entry which is preliminary data.</text>
</comment>
<organism evidence="2 3">
    <name type="scientific">Nocardioides acrostichi</name>
    <dbReference type="NCBI Taxonomy" id="2784339"/>
    <lineage>
        <taxon>Bacteria</taxon>
        <taxon>Bacillati</taxon>
        <taxon>Actinomycetota</taxon>
        <taxon>Actinomycetes</taxon>
        <taxon>Propionibacteriales</taxon>
        <taxon>Nocardioidaceae</taxon>
        <taxon>Nocardioides</taxon>
    </lineage>
</organism>
<dbReference type="Pfam" id="PF12900">
    <property type="entry name" value="Pyridox_ox_2"/>
    <property type="match status" value="1"/>
</dbReference>
<evidence type="ECO:0000256" key="1">
    <source>
        <dbReference type="SAM" id="MobiDB-lite"/>
    </source>
</evidence>
<name>A0A930UWF5_9ACTN</name>
<evidence type="ECO:0000313" key="3">
    <source>
        <dbReference type="Proteomes" id="UP000656804"/>
    </source>
</evidence>
<feature type="compositionally biased region" description="Low complexity" evidence="1">
    <location>
        <begin position="7"/>
        <end position="26"/>
    </location>
</feature>
<evidence type="ECO:0000313" key="2">
    <source>
        <dbReference type="EMBL" id="MBF4160315.1"/>
    </source>
</evidence>
<keyword evidence="3" id="KW-1185">Reference proteome</keyword>
<reference evidence="2" key="1">
    <citation type="submission" date="2020-11" db="EMBL/GenBank/DDBJ databases">
        <title>Nocardioides sp. CBS4Y-1, whole genome shotgun sequence.</title>
        <authorList>
            <person name="Tuo L."/>
        </authorList>
    </citation>
    <scope>NUCLEOTIDE SEQUENCE</scope>
    <source>
        <strain evidence="2">CBS4Y-1</strain>
    </source>
</reference>
<dbReference type="EMBL" id="JADIVZ010000001">
    <property type="protein sequence ID" value="MBF4160315.1"/>
    <property type="molecule type" value="Genomic_DNA"/>
</dbReference>
<dbReference type="InterPro" id="IPR024747">
    <property type="entry name" value="Pyridox_Oxase-rel"/>
</dbReference>
<proteinExistence type="predicted"/>
<dbReference type="Proteomes" id="UP000656804">
    <property type="component" value="Unassembled WGS sequence"/>
</dbReference>
<dbReference type="SUPFAM" id="SSF50475">
    <property type="entry name" value="FMN-binding split barrel"/>
    <property type="match status" value="1"/>
</dbReference>
<dbReference type="Gene3D" id="2.30.110.10">
    <property type="entry name" value="Electron Transport, Fmn-binding Protein, Chain A"/>
    <property type="match status" value="1"/>
</dbReference>
<accession>A0A930UWF5</accession>
<dbReference type="RefSeq" id="WP_194501560.1">
    <property type="nucleotide sequence ID" value="NZ_JADIVZ010000001.1"/>
</dbReference>
<dbReference type="InterPro" id="IPR012349">
    <property type="entry name" value="Split_barrel_FMN-bd"/>
</dbReference>
<feature type="region of interest" description="Disordered" evidence="1">
    <location>
        <begin position="1"/>
        <end position="28"/>
    </location>
</feature>
<dbReference type="PANTHER" id="PTHR34071:SF2">
    <property type="entry name" value="FLAVIN-NUCLEOTIDE-BINDING PROTEIN"/>
    <property type="match status" value="1"/>
</dbReference>
<gene>
    <name evidence="2" type="ORF">ISG29_01345</name>
</gene>
<dbReference type="PANTHER" id="PTHR34071">
    <property type="entry name" value="5-NITROIMIDAZOLE ANTIBIOTICS RESISTANCE PROTEIN, NIMA-FAMILY-RELATED PROTEIN-RELATED"/>
    <property type="match status" value="1"/>
</dbReference>
<sequence>MTSSPCAPHSTSLPPLSPTARTTPTRGRIRQVVERERLHEVLREALVAHLGFVRDAGTGDASTVRPVVLPVAIAVDPEGPDEGGTLYVHGSVAAGWAESVIGQEVCVSVTLLDGLVAARSGFHHSMNYRSAVVLGTARRVDDEEERLRALAAVVDHMVPGRSATLRPVSRKELAATLVLAVPLAEASLKVRAGGPVDDEADVASGVWGGHVPIRLVAGEAVPAADADGPVPDDVAARIAALR</sequence>
<dbReference type="AlphaFoldDB" id="A0A930UWF5"/>
<protein>
    <submittedName>
        <fullName evidence="2">Pyridoxamine 5'-phosphate oxidase family protein</fullName>
    </submittedName>
</protein>